<comment type="caution">
    <text evidence="2">The sequence shown here is derived from an EMBL/GenBank/DDBJ whole genome shotgun (WGS) entry which is preliminary data.</text>
</comment>
<dbReference type="SUPFAM" id="SSF56112">
    <property type="entry name" value="Protein kinase-like (PK-like)"/>
    <property type="match status" value="1"/>
</dbReference>
<reference evidence="2 3" key="1">
    <citation type="submission" date="2019-07" db="EMBL/GenBank/DDBJ databases">
        <title>Whole genome shotgun sequence of Oceanobacillus sojae NBRC 105379.</title>
        <authorList>
            <person name="Hosoyama A."/>
            <person name="Uohara A."/>
            <person name="Ohji S."/>
            <person name="Ichikawa N."/>
        </authorList>
    </citation>
    <scope>NUCLEOTIDE SEQUENCE [LARGE SCALE GENOMIC DNA]</scope>
    <source>
        <strain evidence="2 3">NBRC 105379</strain>
    </source>
</reference>
<dbReference type="Proteomes" id="UP000321558">
    <property type="component" value="Unassembled WGS sequence"/>
</dbReference>
<keyword evidence="3" id="KW-1185">Reference proteome</keyword>
<dbReference type="AlphaFoldDB" id="A0A511ZDA6"/>
<dbReference type="EMBL" id="BJYM01000001">
    <property type="protein sequence ID" value="GEN85427.1"/>
    <property type="molecule type" value="Genomic_DNA"/>
</dbReference>
<dbReference type="PANTHER" id="PTHR12149:SF8">
    <property type="entry name" value="PROTEIN-RIBULOSAMINE 3-KINASE"/>
    <property type="match status" value="1"/>
</dbReference>
<organism evidence="2 3">
    <name type="scientific">Oceanobacillus sojae</name>
    <dbReference type="NCBI Taxonomy" id="582851"/>
    <lineage>
        <taxon>Bacteria</taxon>
        <taxon>Bacillati</taxon>
        <taxon>Bacillota</taxon>
        <taxon>Bacilli</taxon>
        <taxon>Bacillales</taxon>
        <taxon>Bacillaceae</taxon>
        <taxon>Oceanobacillus</taxon>
    </lineage>
</organism>
<name>A0A511ZDA6_9BACI</name>
<dbReference type="RefSeq" id="WP_147207839.1">
    <property type="nucleotide sequence ID" value="NZ_BJYM01000001.1"/>
</dbReference>
<proteinExistence type="inferred from homology"/>
<dbReference type="GO" id="GO:0016301">
    <property type="term" value="F:kinase activity"/>
    <property type="evidence" value="ECO:0007669"/>
    <property type="project" value="UniProtKB-UniRule"/>
</dbReference>
<dbReference type="InterPro" id="IPR016477">
    <property type="entry name" value="Fructo-/Ketosamine-3-kinase"/>
</dbReference>
<protein>
    <submittedName>
        <fullName evidence="2">Fructosamine kinase</fullName>
    </submittedName>
</protein>
<gene>
    <name evidence="2" type="ORF">OSO01_01660</name>
</gene>
<evidence type="ECO:0000313" key="3">
    <source>
        <dbReference type="Proteomes" id="UP000321558"/>
    </source>
</evidence>
<comment type="similarity">
    <text evidence="1">Belongs to the fructosamine kinase family.</text>
</comment>
<dbReference type="PANTHER" id="PTHR12149">
    <property type="entry name" value="FRUCTOSAMINE 3 KINASE-RELATED PROTEIN"/>
    <property type="match status" value="1"/>
</dbReference>
<dbReference type="PIRSF" id="PIRSF006221">
    <property type="entry name" value="Ketosamine-3-kinase"/>
    <property type="match status" value="1"/>
</dbReference>
<keyword evidence="1" id="KW-0808">Transferase</keyword>
<evidence type="ECO:0000256" key="1">
    <source>
        <dbReference type="PIRNR" id="PIRNR006221"/>
    </source>
</evidence>
<keyword evidence="1 2" id="KW-0418">Kinase</keyword>
<accession>A0A511ZDA6</accession>
<dbReference type="STRING" id="582851.GCA_900162665_02397"/>
<dbReference type="OrthoDB" id="5291879at2"/>
<dbReference type="Pfam" id="PF03881">
    <property type="entry name" value="Fructosamin_kin"/>
    <property type="match status" value="1"/>
</dbReference>
<sequence length="287" mass="33506">MIEEKLKQIGDNTSIQTMTPISGGDINQAYYIKTEKQEYFVKANRNTADDFFQVEADGLERIRSTQAIAVPEVYYYDKSSSNKEMVLIMEWIQGEKTATTEQQLGEQLASMHLTDRSAQYGLGKPTYIGKLPQTNGWYSDWVEYFRDHRLQLQLDLSVKFNRMNQKRRLKLETLIRDLDKYLPNQPRVSLLHGDLWGGNWITGQAGKPYLIDPSVLYGDHLFELAFTELFGGFSEVFYSKYKEILSLEDYYEEVKPIYQLFYLLVHLNMFGEAYGAVVDRILKKYIR</sequence>
<dbReference type="Gene3D" id="3.90.1200.10">
    <property type="match status" value="1"/>
</dbReference>
<dbReference type="InterPro" id="IPR011009">
    <property type="entry name" value="Kinase-like_dom_sf"/>
</dbReference>
<evidence type="ECO:0000313" key="2">
    <source>
        <dbReference type="EMBL" id="GEN85427.1"/>
    </source>
</evidence>
<dbReference type="Gene3D" id="3.30.200.20">
    <property type="entry name" value="Phosphorylase Kinase, domain 1"/>
    <property type="match status" value="1"/>
</dbReference>